<proteinExistence type="predicted"/>
<comment type="caution">
    <text evidence="1">The sequence shown here is derived from an EMBL/GenBank/DDBJ whole genome shotgun (WGS) entry which is preliminary data.</text>
</comment>
<protein>
    <submittedName>
        <fullName evidence="1">Roundabout homolog 1 isoform X1</fullName>
    </submittedName>
</protein>
<evidence type="ECO:0000313" key="1">
    <source>
        <dbReference type="EMBL" id="GLD53460.1"/>
    </source>
</evidence>
<name>A0AAD3R3C1_LATJO</name>
<dbReference type="Proteomes" id="UP001279410">
    <property type="component" value="Unassembled WGS sequence"/>
</dbReference>
<reference evidence="1" key="1">
    <citation type="submission" date="2022-08" db="EMBL/GenBank/DDBJ databases">
        <title>Genome sequencing of akame (Lates japonicus).</title>
        <authorList>
            <person name="Hashiguchi Y."/>
            <person name="Takahashi H."/>
        </authorList>
    </citation>
    <scope>NUCLEOTIDE SEQUENCE</scope>
    <source>
        <strain evidence="1">Kochi</strain>
    </source>
</reference>
<organism evidence="1 2">
    <name type="scientific">Lates japonicus</name>
    <name type="common">Japanese lates</name>
    <dbReference type="NCBI Taxonomy" id="270547"/>
    <lineage>
        <taxon>Eukaryota</taxon>
        <taxon>Metazoa</taxon>
        <taxon>Chordata</taxon>
        <taxon>Craniata</taxon>
        <taxon>Vertebrata</taxon>
        <taxon>Euteleostomi</taxon>
        <taxon>Actinopterygii</taxon>
        <taxon>Neopterygii</taxon>
        <taxon>Teleostei</taxon>
        <taxon>Neoteleostei</taxon>
        <taxon>Acanthomorphata</taxon>
        <taxon>Carangaria</taxon>
        <taxon>Carangaria incertae sedis</taxon>
        <taxon>Centropomidae</taxon>
        <taxon>Lates</taxon>
    </lineage>
</organism>
<sequence length="113" mass="12766">MGYYSCQALNIAGSVITCSPRGHRCCGQTVYRQLSGQGPTNQTVAVMVQWFSTVWQRQPHPYHPLEVDEVLRPPRPRVKQLDTGARYAMQRLQCDCAAVRQAGGMRLNRFSLL</sequence>
<dbReference type="AlphaFoldDB" id="A0AAD3R3C1"/>
<keyword evidence="2" id="KW-1185">Reference proteome</keyword>
<accession>A0AAD3R3C1</accession>
<gene>
    <name evidence="1" type="ORF">AKAME5_000621300</name>
</gene>
<dbReference type="EMBL" id="BRZM01000017">
    <property type="protein sequence ID" value="GLD53460.1"/>
    <property type="molecule type" value="Genomic_DNA"/>
</dbReference>
<evidence type="ECO:0000313" key="2">
    <source>
        <dbReference type="Proteomes" id="UP001279410"/>
    </source>
</evidence>